<reference evidence="11 12" key="1">
    <citation type="journal article" date="2017" name="Int. J. Parasitol.">
        <title>The genome of the protozoan parasite Cystoisospora suis and a reverse vaccinology approach to identify vaccine candidates.</title>
        <authorList>
            <person name="Palmieri N."/>
            <person name="Shrestha A."/>
            <person name="Ruttkowski B."/>
            <person name="Beck T."/>
            <person name="Vogl C."/>
            <person name="Tomley F."/>
            <person name="Blake D.P."/>
            <person name="Joachim A."/>
        </authorList>
    </citation>
    <scope>NUCLEOTIDE SEQUENCE [LARGE SCALE GENOMIC DNA]</scope>
    <source>
        <strain evidence="11 12">Wien I</strain>
    </source>
</reference>
<dbReference type="VEuPathDB" id="ToxoDB:CSUI_003911"/>
<feature type="transmembrane region" description="Helical" evidence="10">
    <location>
        <begin position="34"/>
        <end position="53"/>
    </location>
</feature>
<gene>
    <name evidence="11" type="ORF">CSUI_003911</name>
</gene>
<proteinExistence type="inferred from homology"/>
<keyword evidence="7 10" id="KW-0472">Membrane</keyword>
<comment type="similarity">
    <text evidence="2">Belongs to the SPCS1 family.</text>
</comment>
<keyword evidence="12" id="KW-1185">Reference proteome</keyword>
<dbReference type="GeneID" id="94427317"/>
<dbReference type="Proteomes" id="UP000221165">
    <property type="component" value="Unassembled WGS sequence"/>
</dbReference>
<dbReference type="OrthoDB" id="263893at2759"/>
<dbReference type="RefSeq" id="XP_067923913.1">
    <property type="nucleotide sequence ID" value="XM_068064106.1"/>
</dbReference>
<dbReference type="GO" id="GO:0006465">
    <property type="term" value="P:signal peptide processing"/>
    <property type="evidence" value="ECO:0007669"/>
    <property type="project" value="InterPro"/>
</dbReference>
<name>A0A2C6L3Q9_9APIC</name>
<comment type="function">
    <text evidence="8">Component of the signal peptidase complex (SPC) which catalyzes the cleavage of N-terminal signal sequences from nascent proteins as they are translocated into the lumen of the endoplasmic reticulum. Dispensable for SPC enzymatic activity.</text>
</comment>
<accession>A0A2C6L3Q9</accession>
<evidence type="ECO:0000256" key="4">
    <source>
        <dbReference type="ARBA" id="ARBA00022692"/>
    </source>
</evidence>
<dbReference type="GO" id="GO:0005787">
    <property type="term" value="C:signal peptidase complex"/>
    <property type="evidence" value="ECO:0007669"/>
    <property type="project" value="InterPro"/>
</dbReference>
<evidence type="ECO:0000313" key="12">
    <source>
        <dbReference type="Proteomes" id="UP000221165"/>
    </source>
</evidence>
<dbReference type="AlphaFoldDB" id="A0A2C6L3Q9"/>
<dbReference type="PANTHER" id="PTHR13202">
    <property type="entry name" value="MICROSOMAL SIGNAL PEPTIDASE 12 KDA SUBUNIT"/>
    <property type="match status" value="1"/>
</dbReference>
<dbReference type="Pfam" id="PF06645">
    <property type="entry name" value="SPC12"/>
    <property type="match status" value="1"/>
</dbReference>
<evidence type="ECO:0000256" key="9">
    <source>
        <dbReference type="SAM" id="MobiDB-lite"/>
    </source>
</evidence>
<feature type="transmembrane region" description="Helical" evidence="10">
    <location>
        <begin position="59"/>
        <end position="80"/>
    </location>
</feature>
<dbReference type="EMBL" id="MIGC01001766">
    <property type="protein sequence ID" value="PHJ22236.1"/>
    <property type="molecule type" value="Genomic_DNA"/>
</dbReference>
<protein>
    <recommendedName>
        <fullName evidence="3">Signal peptidase complex subunit 1</fullName>
    </recommendedName>
</protein>
<evidence type="ECO:0000256" key="10">
    <source>
        <dbReference type="SAM" id="Phobius"/>
    </source>
</evidence>
<comment type="subcellular location">
    <subcellularLocation>
        <location evidence="1">Endoplasmic reticulum membrane</location>
        <topology evidence="1">Multi-pass membrane protein</topology>
    </subcellularLocation>
</comment>
<evidence type="ECO:0000256" key="1">
    <source>
        <dbReference type="ARBA" id="ARBA00004477"/>
    </source>
</evidence>
<dbReference type="InterPro" id="IPR009542">
    <property type="entry name" value="Spc1/SPCS1"/>
</dbReference>
<evidence type="ECO:0000256" key="8">
    <source>
        <dbReference type="ARBA" id="ARBA00045204"/>
    </source>
</evidence>
<dbReference type="PANTHER" id="PTHR13202:SF0">
    <property type="entry name" value="SIGNAL PEPTIDASE COMPLEX SUBUNIT 1"/>
    <property type="match status" value="1"/>
</dbReference>
<evidence type="ECO:0000313" key="11">
    <source>
        <dbReference type="EMBL" id="PHJ22236.1"/>
    </source>
</evidence>
<keyword evidence="4 10" id="KW-0812">Transmembrane</keyword>
<organism evidence="11 12">
    <name type="scientific">Cystoisospora suis</name>
    <dbReference type="NCBI Taxonomy" id="483139"/>
    <lineage>
        <taxon>Eukaryota</taxon>
        <taxon>Sar</taxon>
        <taxon>Alveolata</taxon>
        <taxon>Apicomplexa</taxon>
        <taxon>Conoidasida</taxon>
        <taxon>Coccidia</taxon>
        <taxon>Eucoccidiorida</taxon>
        <taxon>Eimeriorina</taxon>
        <taxon>Sarcocystidae</taxon>
        <taxon>Cystoisospora</taxon>
    </lineage>
</organism>
<dbReference type="GO" id="GO:0045047">
    <property type="term" value="P:protein targeting to ER"/>
    <property type="evidence" value="ECO:0007669"/>
    <property type="project" value="TreeGrafter"/>
</dbReference>
<keyword evidence="6 10" id="KW-1133">Transmembrane helix</keyword>
<evidence type="ECO:0000256" key="7">
    <source>
        <dbReference type="ARBA" id="ARBA00023136"/>
    </source>
</evidence>
<evidence type="ECO:0000256" key="3">
    <source>
        <dbReference type="ARBA" id="ARBA00017059"/>
    </source>
</evidence>
<feature type="region of interest" description="Disordered" evidence="9">
    <location>
        <begin position="103"/>
        <end position="136"/>
    </location>
</feature>
<comment type="caution">
    <text evidence="11">The sequence shown here is derived from an EMBL/GenBank/DDBJ whole genome shotgun (WGS) entry which is preliminary data.</text>
</comment>
<evidence type="ECO:0000256" key="6">
    <source>
        <dbReference type="ARBA" id="ARBA00022989"/>
    </source>
</evidence>
<keyword evidence="5" id="KW-0256">Endoplasmic reticulum</keyword>
<sequence>MVLDSFCSSFRSAFSSLRSGVVDFKGQDRVYSMLVYLAWTGSFGGFVAGFLYGDFAVTVYSILISMGIAAVLCIPSWPAYHRHPVEWTPHDPARLVALYTQLQQQAEQQESEKRHQGTGRGGKGKNKQHVELQRKS</sequence>
<evidence type="ECO:0000256" key="5">
    <source>
        <dbReference type="ARBA" id="ARBA00022824"/>
    </source>
</evidence>
<evidence type="ECO:0000256" key="2">
    <source>
        <dbReference type="ARBA" id="ARBA00005245"/>
    </source>
</evidence>